<reference evidence="1 2" key="1">
    <citation type="journal article" date="2016" name="Genome Biol. Evol.">
        <title>Gene Family Evolution Reflects Adaptation to Soil Environmental Stressors in the Genome of the Collembolan Orchesella cincta.</title>
        <authorList>
            <person name="Faddeeva-Vakhrusheva A."/>
            <person name="Derks M.F."/>
            <person name="Anvar S.Y."/>
            <person name="Agamennone V."/>
            <person name="Suring W."/>
            <person name="Smit S."/>
            <person name="van Straalen N.M."/>
            <person name="Roelofs D."/>
        </authorList>
    </citation>
    <scope>NUCLEOTIDE SEQUENCE [LARGE SCALE GENOMIC DNA]</scope>
    <source>
        <tissue evidence="1">Mixed pool</tissue>
    </source>
</reference>
<gene>
    <name evidence="1" type="ORF">Ocin01_10830</name>
</gene>
<dbReference type="Proteomes" id="UP000094527">
    <property type="component" value="Unassembled WGS sequence"/>
</dbReference>
<dbReference type="AlphaFoldDB" id="A0A1D2MSJ0"/>
<name>A0A1D2MSJ0_ORCCI</name>
<dbReference type="OrthoDB" id="6093641at2759"/>
<proteinExistence type="predicted"/>
<sequence length="141" mass="15522">MQMSSGAYREEPYWSYYNQESDDQPGGAFVVKTRALDSLGRGNILRSLNGLGSEWGADKGSNWRIGTLGSPKRGGGLDSLGRGNILRRVNYDDEISNFIHSLGPVEGRNAFLRSLDSLGKGNILKRSVRTISSTQQQQVKE</sequence>
<protein>
    <submittedName>
        <fullName evidence="1">Uncharacterized protein</fullName>
    </submittedName>
</protein>
<evidence type="ECO:0000313" key="1">
    <source>
        <dbReference type="EMBL" id="ODM95861.1"/>
    </source>
</evidence>
<accession>A0A1D2MSJ0</accession>
<comment type="caution">
    <text evidence="1">The sequence shown here is derived from an EMBL/GenBank/DDBJ whole genome shotgun (WGS) entry which is preliminary data.</text>
</comment>
<keyword evidence="2" id="KW-1185">Reference proteome</keyword>
<evidence type="ECO:0000313" key="2">
    <source>
        <dbReference type="Proteomes" id="UP000094527"/>
    </source>
</evidence>
<organism evidence="1 2">
    <name type="scientific">Orchesella cincta</name>
    <name type="common">Springtail</name>
    <name type="synonym">Podura cincta</name>
    <dbReference type="NCBI Taxonomy" id="48709"/>
    <lineage>
        <taxon>Eukaryota</taxon>
        <taxon>Metazoa</taxon>
        <taxon>Ecdysozoa</taxon>
        <taxon>Arthropoda</taxon>
        <taxon>Hexapoda</taxon>
        <taxon>Collembola</taxon>
        <taxon>Entomobryomorpha</taxon>
        <taxon>Entomobryoidea</taxon>
        <taxon>Orchesellidae</taxon>
        <taxon>Orchesellinae</taxon>
        <taxon>Orchesella</taxon>
    </lineage>
</organism>
<dbReference type="EMBL" id="LJIJ01000613">
    <property type="protein sequence ID" value="ODM95861.1"/>
    <property type="molecule type" value="Genomic_DNA"/>
</dbReference>